<name>A0A2G5T522_9PELO</name>
<evidence type="ECO:0000313" key="2">
    <source>
        <dbReference type="Proteomes" id="UP000230233"/>
    </source>
</evidence>
<protein>
    <submittedName>
        <fullName evidence="1">Uncharacterized protein</fullName>
    </submittedName>
</protein>
<dbReference type="EMBL" id="PDUG01000005">
    <property type="protein sequence ID" value="PIC22350.1"/>
    <property type="molecule type" value="Genomic_DNA"/>
</dbReference>
<organism evidence="1 2">
    <name type="scientific">Caenorhabditis nigoni</name>
    <dbReference type="NCBI Taxonomy" id="1611254"/>
    <lineage>
        <taxon>Eukaryota</taxon>
        <taxon>Metazoa</taxon>
        <taxon>Ecdysozoa</taxon>
        <taxon>Nematoda</taxon>
        <taxon>Chromadorea</taxon>
        <taxon>Rhabditida</taxon>
        <taxon>Rhabditina</taxon>
        <taxon>Rhabditomorpha</taxon>
        <taxon>Rhabditoidea</taxon>
        <taxon>Rhabditidae</taxon>
        <taxon>Peloderinae</taxon>
        <taxon>Caenorhabditis</taxon>
    </lineage>
</organism>
<dbReference type="Proteomes" id="UP000230233">
    <property type="component" value="Chromosome V"/>
</dbReference>
<accession>A0A2G5T522</accession>
<evidence type="ECO:0000313" key="1">
    <source>
        <dbReference type="EMBL" id="PIC22350.1"/>
    </source>
</evidence>
<gene>
    <name evidence="1" type="primary">Cnig_chr_V.g16440</name>
    <name evidence="1" type="ORF">B9Z55_016440</name>
</gene>
<comment type="caution">
    <text evidence="1">The sequence shown here is derived from an EMBL/GenBank/DDBJ whole genome shotgun (WGS) entry which is preliminary data.</text>
</comment>
<reference evidence="2" key="1">
    <citation type="submission" date="2017-10" db="EMBL/GenBank/DDBJ databases">
        <title>Rapid genome shrinkage in a self-fertile nematode reveals novel sperm competition proteins.</title>
        <authorList>
            <person name="Yin D."/>
            <person name="Schwarz E.M."/>
            <person name="Thomas C.G."/>
            <person name="Felde R.L."/>
            <person name="Korf I.F."/>
            <person name="Cutter A.D."/>
            <person name="Schartner C.M."/>
            <person name="Ralston E.J."/>
            <person name="Meyer B.J."/>
            <person name="Haag E.S."/>
        </authorList>
    </citation>
    <scope>NUCLEOTIDE SEQUENCE [LARGE SCALE GENOMIC DNA]</scope>
    <source>
        <strain evidence="2">JU1422</strain>
    </source>
</reference>
<sequence length="69" mass="7932">MEGFGALVVYRTSACEETSGRSGDWMARGTDGSRVERKQRIDSLRQAGREQWMRMDGQFVREEDLCRAD</sequence>
<proteinExistence type="predicted"/>
<dbReference type="AlphaFoldDB" id="A0A2G5T522"/>
<keyword evidence="2" id="KW-1185">Reference proteome</keyword>